<proteinExistence type="predicted"/>
<comment type="caution">
    <text evidence="1">The sequence shown here is derived from an EMBL/GenBank/DDBJ whole genome shotgun (WGS) entry which is preliminary data.</text>
</comment>
<dbReference type="EMBL" id="LXHQ01000008">
    <property type="protein sequence ID" value="OAV28004.1"/>
    <property type="molecule type" value="Genomic_DNA"/>
</dbReference>
<accession>A0AB36DRW3</accession>
<dbReference type="AlphaFoldDB" id="A0AB36DRW3"/>
<organism evidence="1 2">
    <name type="scientific">Moraxella catarrhalis</name>
    <name type="common">Branhamella catarrhalis</name>
    <dbReference type="NCBI Taxonomy" id="480"/>
    <lineage>
        <taxon>Bacteria</taxon>
        <taxon>Pseudomonadati</taxon>
        <taxon>Pseudomonadota</taxon>
        <taxon>Gammaproteobacteria</taxon>
        <taxon>Moraxellales</taxon>
        <taxon>Moraxellaceae</taxon>
        <taxon>Moraxella</taxon>
    </lineage>
</organism>
<evidence type="ECO:0000313" key="1">
    <source>
        <dbReference type="EMBL" id="OAV28004.1"/>
    </source>
</evidence>
<reference evidence="1 2" key="1">
    <citation type="journal article" date="2016" name="Genome Biol. Evol.">
        <title>Comparative Genomic Analyses of the Moraxella catarrhalis Serosensitive and Seroresistant Lineages Demonstrate Their Independent Evolution.</title>
        <authorList>
            <person name="Earl J.P."/>
            <person name="de Vries S.P."/>
            <person name="Ahmed A."/>
            <person name="Powell E."/>
            <person name="Schultz M.P."/>
            <person name="Hermans P.W."/>
            <person name="Hill D.J."/>
            <person name="Zhou Z."/>
            <person name="Constantinidou C.I."/>
            <person name="Hu F.Z."/>
            <person name="Bootsma H.J."/>
            <person name="Ehrlich G.D."/>
        </authorList>
    </citation>
    <scope>NUCLEOTIDE SEQUENCE [LARGE SCALE GENOMIC DNA]</scope>
    <source>
        <strain evidence="1 2">F23</strain>
    </source>
</reference>
<sequence length="38" mass="4658">MVVCLPCKQDTSHLFTFIFKLNMSLKWLFFKWPFFIIS</sequence>
<gene>
    <name evidence="1" type="ORF">AO370_0167</name>
</gene>
<evidence type="ECO:0000313" key="2">
    <source>
        <dbReference type="Proteomes" id="UP000078295"/>
    </source>
</evidence>
<dbReference type="Proteomes" id="UP000078295">
    <property type="component" value="Unassembled WGS sequence"/>
</dbReference>
<protein>
    <submittedName>
        <fullName evidence="1">Uncharacterized protein</fullName>
    </submittedName>
</protein>
<name>A0AB36DRW3_MORCA</name>